<evidence type="ECO:0000256" key="1">
    <source>
        <dbReference type="ARBA" id="ARBA00004453"/>
    </source>
</evidence>
<protein>
    <submittedName>
        <fullName evidence="6">ParB/RepB/Spo0J family partition protein</fullName>
    </submittedName>
</protein>
<dbReference type="EMBL" id="VTOY01000006">
    <property type="protein sequence ID" value="TYZ22284.1"/>
    <property type="molecule type" value="Genomic_DNA"/>
</dbReference>
<dbReference type="InterPro" id="IPR050336">
    <property type="entry name" value="Chromosome_partition/occlusion"/>
</dbReference>
<dbReference type="SUPFAM" id="SSF109709">
    <property type="entry name" value="KorB DNA-binding domain-like"/>
    <property type="match status" value="1"/>
</dbReference>
<dbReference type="CDD" id="cd16393">
    <property type="entry name" value="SPO0J_N"/>
    <property type="match status" value="1"/>
</dbReference>
<dbReference type="GO" id="GO:0045881">
    <property type="term" value="P:positive regulation of sporulation resulting in formation of a cellular spore"/>
    <property type="evidence" value="ECO:0007669"/>
    <property type="project" value="TreeGrafter"/>
</dbReference>
<evidence type="ECO:0000259" key="5">
    <source>
        <dbReference type="SMART" id="SM00470"/>
    </source>
</evidence>
<dbReference type="InterPro" id="IPR001387">
    <property type="entry name" value="Cro/C1-type_HTH"/>
</dbReference>
<gene>
    <name evidence="6" type="ORF">FZ040_08700</name>
</gene>
<dbReference type="FunFam" id="3.90.1530.30:FF:000001">
    <property type="entry name" value="Chromosome partitioning protein ParB"/>
    <property type="match status" value="1"/>
</dbReference>
<dbReference type="GO" id="GO:0005694">
    <property type="term" value="C:chromosome"/>
    <property type="evidence" value="ECO:0007669"/>
    <property type="project" value="TreeGrafter"/>
</dbReference>
<sequence length="316" mass="35752">MANKAHGGLGKGLGALLKDTKITPAKDKVQELNVTEIKANRYQPRQEFDETALDTLKDSVKRIGIIEPLLVRKLPGTGYELIAGERRLRAAKLAGLKTVPAMIREYNDAEVSEIALIENIQREDLNAIEEAKAYQRLMKDFGMTQDDMAKKIGRSRSHIANFLRLLKLEPQVQDYVANGALSMGQAKPLLAIENQNLQREAAEYIQAEDLSARQCEALVKKLQDNPDYFKEKPEAAKKDKKEQDVFLTDAVDKLTHLFGTQVKIHPGKKKSKIEIEFYSPEDLDRIMGLILEREEQVKKQKIDALRQVSLTQKFTV</sequence>
<keyword evidence="4" id="KW-0238">DNA-binding</keyword>
<comment type="subcellular location">
    <subcellularLocation>
        <location evidence="1">Cytoplasm</location>
        <location evidence="1">Nucleoid</location>
    </subcellularLocation>
</comment>
<keyword evidence="3" id="KW-0159">Chromosome partition</keyword>
<evidence type="ECO:0000313" key="7">
    <source>
        <dbReference type="Proteomes" id="UP000323646"/>
    </source>
</evidence>
<dbReference type="Gene3D" id="3.90.1530.30">
    <property type="match status" value="1"/>
</dbReference>
<dbReference type="SUPFAM" id="SSF110849">
    <property type="entry name" value="ParB/Sulfiredoxin"/>
    <property type="match status" value="1"/>
</dbReference>
<dbReference type="NCBIfam" id="TIGR00180">
    <property type="entry name" value="parB_part"/>
    <property type="match status" value="1"/>
</dbReference>
<feature type="domain" description="ParB-like N-terminal" evidence="5">
    <location>
        <begin position="30"/>
        <end position="120"/>
    </location>
</feature>
<evidence type="ECO:0000313" key="6">
    <source>
        <dbReference type="EMBL" id="TYZ22284.1"/>
    </source>
</evidence>
<dbReference type="FunFam" id="1.10.10.2830:FF:000001">
    <property type="entry name" value="Chromosome partitioning protein ParB"/>
    <property type="match status" value="1"/>
</dbReference>
<evidence type="ECO:0000256" key="4">
    <source>
        <dbReference type="ARBA" id="ARBA00023125"/>
    </source>
</evidence>
<reference evidence="6 7" key="1">
    <citation type="submission" date="2019-08" db="EMBL/GenBank/DDBJ databases">
        <title>Selenomonas sp. mPRGC5 and Selenomonas sp. mPRGC8 isolated from ruminal fluid of dairy goat (Capra hircus).</title>
        <authorList>
            <person name="Poothong S."/>
            <person name="Nuengjamnong C."/>
            <person name="Tanasupawat S."/>
        </authorList>
    </citation>
    <scope>NUCLEOTIDE SEQUENCE [LARGE SCALE GENOMIC DNA]</scope>
    <source>
        <strain evidence="7">mPRGC5</strain>
    </source>
</reference>
<dbReference type="AlphaFoldDB" id="A0A5D6W5Y5"/>
<dbReference type="Gene3D" id="1.10.10.2830">
    <property type="match status" value="1"/>
</dbReference>
<comment type="caution">
    <text evidence="6">The sequence shown here is derived from an EMBL/GenBank/DDBJ whole genome shotgun (WGS) entry which is preliminary data.</text>
</comment>
<dbReference type="Pfam" id="PF02195">
    <property type="entry name" value="ParB_N"/>
    <property type="match status" value="1"/>
</dbReference>
<dbReference type="OrthoDB" id="9802051at2"/>
<comment type="similarity">
    <text evidence="2">Belongs to the ParB family.</text>
</comment>
<accession>A0A5D6W5Y5</accession>
<name>A0A5D6W5Y5_9FIRM</name>
<dbReference type="Proteomes" id="UP000323646">
    <property type="component" value="Unassembled WGS sequence"/>
</dbReference>
<dbReference type="InterPro" id="IPR004437">
    <property type="entry name" value="ParB/RepB/Spo0J"/>
</dbReference>
<dbReference type="PANTHER" id="PTHR33375:SF1">
    <property type="entry name" value="CHROMOSOME-PARTITIONING PROTEIN PARB-RELATED"/>
    <property type="match status" value="1"/>
</dbReference>
<dbReference type="GO" id="GO:0007059">
    <property type="term" value="P:chromosome segregation"/>
    <property type="evidence" value="ECO:0007669"/>
    <property type="project" value="UniProtKB-KW"/>
</dbReference>
<keyword evidence="7" id="KW-1185">Reference proteome</keyword>
<dbReference type="RefSeq" id="WP_149171629.1">
    <property type="nucleotide sequence ID" value="NZ_VTOY01000006.1"/>
</dbReference>
<dbReference type="CDD" id="cd00093">
    <property type="entry name" value="HTH_XRE"/>
    <property type="match status" value="1"/>
</dbReference>
<dbReference type="GO" id="GO:0003677">
    <property type="term" value="F:DNA binding"/>
    <property type="evidence" value="ECO:0007669"/>
    <property type="project" value="UniProtKB-KW"/>
</dbReference>
<evidence type="ECO:0000256" key="2">
    <source>
        <dbReference type="ARBA" id="ARBA00006295"/>
    </source>
</evidence>
<organism evidence="6 7">
    <name type="scientific">Selenomonas ruminis</name>
    <dbReference type="NCBI Taxonomy" id="2593411"/>
    <lineage>
        <taxon>Bacteria</taxon>
        <taxon>Bacillati</taxon>
        <taxon>Bacillota</taxon>
        <taxon>Negativicutes</taxon>
        <taxon>Selenomonadales</taxon>
        <taxon>Selenomonadaceae</taxon>
        <taxon>Selenomonas</taxon>
    </lineage>
</organism>
<dbReference type="SMART" id="SM00470">
    <property type="entry name" value="ParB"/>
    <property type="match status" value="1"/>
</dbReference>
<dbReference type="InterPro" id="IPR036086">
    <property type="entry name" value="ParB/Sulfiredoxin_sf"/>
</dbReference>
<dbReference type="Pfam" id="PF17762">
    <property type="entry name" value="HTH_ParB"/>
    <property type="match status" value="1"/>
</dbReference>
<dbReference type="GO" id="GO:0009295">
    <property type="term" value="C:nucleoid"/>
    <property type="evidence" value="ECO:0007669"/>
    <property type="project" value="UniProtKB-SubCell"/>
</dbReference>
<proteinExistence type="inferred from homology"/>
<dbReference type="InterPro" id="IPR003115">
    <property type="entry name" value="ParB_N"/>
</dbReference>
<evidence type="ECO:0000256" key="3">
    <source>
        <dbReference type="ARBA" id="ARBA00022829"/>
    </source>
</evidence>
<dbReference type="PANTHER" id="PTHR33375">
    <property type="entry name" value="CHROMOSOME-PARTITIONING PROTEIN PARB-RELATED"/>
    <property type="match status" value="1"/>
</dbReference>
<dbReference type="InterPro" id="IPR041468">
    <property type="entry name" value="HTH_ParB/Spo0J"/>
</dbReference>